<evidence type="ECO:0000313" key="5">
    <source>
        <dbReference type="Proteomes" id="UP000463857"/>
    </source>
</evidence>
<dbReference type="EMBL" id="CP047156">
    <property type="protein sequence ID" value="QHB99686.1"/>
    <property type="molecule type" value="Genomic_DNA"/>
</dbReference>
<dbReference type="Pfam" id="PF24837">
    <property type="entry name" value="AMIN-like"/>
    <property type="match status" value="1"/>
</dbReference>
<protein>
    <recommendedName>
        <fullName evidence="3">AMIN-like domain-containing protein</fullName>
    </recommendedName>
</protein>
<dbReference type="KEGG" id="eke:EK0264_04885"/>
<dbReference type="InParanoid" id="A0A7L4YMB1"/>
<accession>A0A7L4YMB1</accession>
<evidence type="ECO:0000256" key="2">
    <source>
        <dbReference type="SAM" id="SignalP"/>
    </source>
</evidence>
<name>A0A7L4YMB1_9ACTN</name>
<evidence type="ECO:0000313" key="4">
    <source>
        <dbReference type="EMBL" id="QHB99686.1"/>
    </source>
</evidence>
<organism evidence="4 5">
    <name type="scientific">Epidermidibacterium keratini</name>
    <dbReference type="NCBI Taxonomy" id="1891644"/>
    <lineage>
        <taxon>Bacteria</taxon>
        <taxon>Bacillati</taxon>
        <taxon>Actinomycetota</taxon>
        <taxon>Actinomycetes</taxon>
        <taxon>Sporichthyales</taxon>
        <taxon>Sporichthyaceae</taxon>
        <taxon>Epidermidibacterium</taxon>
    </lineage>
</organism>
<proteinExistence type="predicted"/>
<keyword evidence="5" id="KW-1185">Reference proteome</keyword>
<feature type="chain" id="PRO_5029639753" description="AMIN-like domain-containing protein" evidence="2">
    <location>
        <begin position="23"/>
        <end position="211"/>
    </location>
</feature>
<evidence type="ECO:0000256" key="1">
    <source>
        <dbReference type="SAM" id="MobiDB-lite"/>
    </source>
</evidence>
<reference evidence="4 5" key="1">
    <citation type="journal article" date="2018" name="Int. J. Syst. Evol. Microbiol.">
        <title>Epidermidibacterium keratini gen. nov., sp. nov., a member of the family Sporichthyaceae, isolated from keratin epidermis.</title>
        <authorList>
            <person name="Lee D.G."/>
            <person name="Trujillo M.E."/>
            <person name="Kang S."/>
            <person name="Nam J.J."/>
            <person name="Kim Y.J."/>
        </authorList>
    </citation>
    <scope>NUCLEOTIDE SEQUENCE [LARGE SCALE GENOMIC DNA]</scope>
    <source>
        <strain evidence="4 5">EPI-7</strain>
    </source>
</reference>
<dbReference type="RefSeq" id="WP_159543493.1">
    <property type="nucleotide sequence ID" value="NZ_CP047156.1"/>
</dbReference>
<keyword evidence="2" id="KW-0732">Signal</keyword>
<sequence length="211" mass="20680">MRLRPALCLVTSALLVGLAGCAAEPESDAASSSSSEPTSSAPSSSSSSPSSSSQPPTSSAPQTSPGGPTFPAQPAPTSGEPSPDAAAVLTSISVTAESGYDRVVISFEGPGAPGFVAQYAEQASRQGIGEPIELPGEAMIDIRISGTAIPSAGGGLVAGDVAGATGTVVQAVFNDGTFEGQTHVVIGTTGQQPFVVTAQANPAQVIVDIQA</sequence>
<dbReference type="PROSITE" id="PS51257">
    <property type="entry name" value="PROKAR_LIPOPROTEIN"/>
    <property type="match status" value="1"/>
</dbReference>
<feature type="signal peptide" evidence="2">
    <location>
        <begin position="1"/>
        <end position="22"/>
    </location>
</feature>
<dbReference type="Proteomes" id="UP000463857">
    <property type="component" value="Chromosome"/>
</dbReference>
<dbReference type="InterPro" id="IPR056303">
    <property type="entry name" value="AMIN-like"/>
</dbReference>
<gene>
    <name evidence="4" type="ORF">EK0264_04885</name>
</gene>
<dbReference type="AlphaFoldDB" id="A0A7L4YMB1"/>
<feature type="compositionally biased region" description="Low complexity" evidence="1">
    <location>
        <begin position="23"/>
        <end position="65"/>
    </location>
</feature>
<feature type="region of interest" description="Disordered" evidence="1">
    <location>
        <begin position="23"/>
        <end position="84"/>
    </location>
</feature>
<dbReference type="OrthoDB" id="3393679at2"/>
<feature type="domain" description="AMIN-like" evidence="3">
    <location>
        <begin position="88"/>
        <end position="210"/>
    </location>
</feature>
<evidence type="ECO:0000259" key="3">
    <source>
        <dbReference type="Pfam" id="PF24837"/>
    </source>
</evidence>